<feature type="compositionally biased region" description="Polar residues" evidence="1">
    <location>
        <begin position="367"/>
        <end position="377"/>
    </location>
</feature>
<accession>A0A9Q3J7U0</accession>
<feature type="compositionally biased region" description="Low complexity" evidence="1">
    <location>
        <begin position="7"/>
        <end position="20"/>
    </location>
</feature>
<name>A0A9Q3J7U0_9BASI</name>
<feature type="compositionally biased region" description="Polar residues" evidence="1">
    <location>
        <begin position="21"/>
        <end position="37"/>
    </location>
</feature>
<feature type="region of interest" description="Disordered" evidence="1">
    <location>
        <begin position="313"/>
        <end position="383"/>
    </location>
</feature>
<feature type="compositionally biased region" description="Basic and acidic residues" evidence="1">
    <location>
        <begin position="224"/>
        <end position="237"/>
    </location>
</feature>
<feature type="region of interest" description="Disordered" evidence="1">
    <location>
        <begin position="206"/>
        <end position="249"/>
    </location>
</feature>
<feature type="compositionally biased region" description="Polar residues" evidence="1">
    <location>
        <begin position="321"/>
        <end position="337"/>
    </location>
</feature>
<keyword evidence="3" id="KW-1185">Reference proteome</keyword>
<evidence type="ECO:0000313" key="2">
    <source>
        <dbReference type="EMBL" id="MBW0556997.1"/>
    </source>
</evidence>
<dbReference type="Proteomes" id="UP000765509">
    <property type="component" value="Unassembled WGS sequence"/>
</dbReference>
<proteinExistence type="predicted"/>
<evidence type="ECO:0000256" key="1">
    <source>
        <dbReference type="SAM" id="MobiDB-lite"/>
    </source>
</evidence>
<reference evidence="2" key="1">
    <citation type="submission" date="2021-03" db="EMBL/GenBank/DDBJ databases">
        <title>Draft genome sequence of rust myrtle Austropuccinia psidii MF-1, a brazilian biotype.</title>
        <authorList>
            <person name="Quecine M.C."/>
            <person name="Pachon D.M.R."/>
            <person name="Bonatelli M.L."/>
            <person name="Correr F.H."/>
            <person name="Franceschini L.M."/>
            <person name="Leite T.F."/>
            <person name="Margarido G.R.A."/>
            <person name="Almeida C.A."/>
            <person name="Ferrarezi J.A."/>
            <person name="Labate C.A."/>
        </authorList>
    </citation>
    <scope>NUCLEOTIDE SEQUENCE</scope>
    <source>
        <strain evidence="2">MF-1</strain>
    </source>
</reference>
<evidence type="ECO:0000313" key="3">
    <source>
        <dbReference type="Proteomes" id="UP000765509"/>
    </source>
</evidence>
<organism evidence="2 3">
    <name type="scientific">Austropuccinia psidii MF-1</name>
    <dbReference type="NCBI Taxonomy" id="1389203"/>
    <lineage>
        <taxon>Eukaryota</taxon>
        <taxon>Fungi</taxon>
        <taxon>Dikarya</taxon>
        <taxon>Basidiomycota</taxon>
        <taxon>Pucciniomycotina</taxon>
        <taxon>Pucciniomycetes</taxon>
        <taxon>Pucciniales</taxon>
        <taxon>Sphaerophragmiaceae</taxon>
        <taxon>Austropuccinia</taxon>
    </lineage>
</organism>
<protein>
    <submittedName>
        <fullName evidence="2">Uncharacterized protein</fullName>
    </submittedName>
</protein>
<feature type="compositionally biased region" description="Pro residues" evidence="1">
    <location>
        <begin position="209"/>
        <end position="218"/>
    </location>
</feature>
<feature type="region of interest" description="Disordered" evidence="1">
    <location>
        <begin position="1"/>
        <end position="37"/>
    </location>
</feature>
<dbReference type="EMBL" id="AVOT02064662">
    <property type="protein sequence ID" value="MBW0556997.1"/>
    <property type="molecule type" value="Genomic_DNA"/>
</dbReference>
<gene>
    <name evidence="2" type="ORF">O181_096712</name>
</gene>
<sequence>MFHRFFSNNTDLNSSLSSQNEAPSHSSINSLSTPNQSTKPQECYDLFHYLNCPNIVPPAPNSHPHIFPCPPPNNINRTPFQLDITNTPNISLCNPHPNTPQTLPPPSFMEFDMSDPPTQVQSISAILSSELTRLSCEEFSLNHHHIKKILNNALSEAEKKPVSIEIKDHLEKGLTLITQKEHELSSSQAIGLIDSNVEVIEREEQIPNPSIPKHPPNVTPSRSSQHESPHFNNDHSLEVPANSIPNSTAQVHPLTPTNEIIQEELHVSIAENNSSPNVPSQIPSNTATPINAMTPHVVSSPMQINRVKSSHTLSAPHFENPKNNLLTSQSNPSTPSHAPTPGIKDPSNHLFHVGPSPPILHEPHQNPPSSLMPQESQPLDFPNDQFSIFTEF</sequence>
<comment type="caution">
    <text evidence="2">The sequence shown here is derived from an EMBL/GenBank/DDBJ whole genome shotgun (WGS) entry which is preliminary data.</text>
</comment>
<dbReference type="AlphaFoldDB" id="A0A9Q3J7U0"/>